<dbReference type="AlphaFoldDB" id="A0ABD3KI03"/>
<keyword evidence="6" id="KW-0809">Transit peptide</keyword>
<keyword evidence="8" id="KW-0443">Lipid metabolism</keyword>
<dbReference type="Proteomes" id="UP001634007">
    <property type="component" value="Unassembled WGS sequence"/>
</dbReference>
<gene>
    <name evidence="10" type="ORF">ACJRO7_020364</name>
</gene>
<evidence type="ECO:0000313" key="11">
    <source>
        <dbReference type="Proteomes" id="UP001634007"/>
    </source>
</evidence>
<evidence type="ECO:0000256" key="6">
    <source>
        <dbReference type="ARBA" id="ARBA00022946"/>
    </source>
</evidence>
<dbReference type="InterPro" id="IPR029058">
    <property type="entry name" value="AB_hydrolase_fold"/>
</dbReference>
<evidence type="ECO:0000256" key="8">
    <source>
        <dbReference type="ARBA" id="ARBA00023098"/>
    </source>
</evidence>
<keyword evidence="7" id="KW-0442">Lipid degradation</keyword>
<sequence length="419" mass="46381">MRVAVPSPGKRLAPLLKSRTPSANSIVKPVSPCSYFRQLKHRETGRATIAAKCAVVCKKKWTEYQGIDNWEGLLDPLDDNLRREILRYGEFVEATYRSFDFNPSSPTYGTSKHPKSSLLARAGIRETGYRVTRYLHATCGVQMPHWASNVPSWMGTRSSWIGFVAVCKDGREISRLGRRDVVIALRGTGTCLEWIENLRANLTCVGGDGDGGAEGPMVGSGYLSLYTSKTATNMSLQDIIREEVARIINKYSDRPLSLTITGHSLGAALAILSAYDISSNFSNAPMVTVISFGGPRVGNRAFRHLLEKSKANVLRIVNSDDLVTKVPGLKDDVARLPWLFRESREHAPSAYTDVGRELRLSSRECPYLSSVNLATCHELKTYLQLISGFVSSKCPFRATAKKVLNVNNSRSRDKGQYLN</sequence>
<keyword evidence="3" id="KW-0150">Chloroplast</keyword>
<feature type="domain" description="Fungal lipase-type" evidence="9">
    <location>
        <begin position="182"/>
        <end position="329"/>
    </location>
</feature>
<proteinExistence type="inferred from homology"/>
<dbReference type="Gene3D" id="3.40.50.1820">
    <property type="entry name" value="alpha/beta hydrolase"/>
    <property type="match status" value="1"/>
</dbReference>
<dbReference type="InterPro" id="IPR002921">
    <property type="entry name" value="Fungal_lipase-type"/>
</dbReference>
<evidence type="ECO:0000259" key="9">
    <source>
        <dbReference type="Pfam" id="PF01764"/>
    </source>
</evidence>
<evidence type="ECO:0000256" key="7">
    <source>
        <dbReference type="ARBA" id="ARBA00022963"/>
    </source>
</evidence>
<keyword evidence="4" id="KW-0934">Plastid</keyword>
<dbReference type="GO" id="GO:0008970">
    <property type="term" value="F:phospholipase A1 activity"/>
    <property type="evidence" value="ECO:0007669"/>
    <property type="project" value="UniProtKB-ARBA"/>
</dbReference>
<dbReference type="GO" id="GO:0047714">
    <property type="term" value="F:galactolipase activity"/>
    <property type="evidence" value="ECO:0007669"/>
    <property type="project" value="UniProtKB-ARBA"/>
</dbReference>
<dbReference type="SUPFAM" id="SSF53474">
    <property type="entry name" value="alpha/beta-Hydrolases"/>
    <property type="match status" value="1"/>
</dbReference>
<comment type="caution">
    <text evidence="10">The sequence shown here is derived from an EMBL/GenBank/DDBJ whole genome shotgun (WGS) entry which is preliminary data.</text>
</comment>
<organism evidence="10 11">
    <name type="scientific">Eucalyptus globulus</name>
    <name type="common">Tasmanian blue gum</name>
    <dbReference type="NCBI Taxonomy" id="34317"/>
    <lineage>
        <taxon>Eukaryota</taxon>
        <taxon>Viridiplantae</taxon>
        <taxon>Streptophyta</taxon>
        <taxon>Embryophyta</taxon>
        <taxon>Tracheophyta</taxon>
        <taxon>Spermatophyta</taxon>
        <taxon>Magnoliopsida</taxon>
        <taxon>eudicotyledons</taxon>
        <taxon>Gunneridae</taxon>
        <taxon>Pentapetalae</taxon>
        <taxon>rosids</taxon>
        <taxon>malvids</taxon>
        <taxon>Myrtales</taxon>
        <taxon>Myrtaceae</taxon>
        <taxon>Myrtoideae</taxon>
        <taxon>Eucalypteae</taxon>
        <taxon>Eucalyptus</taxon>
    </lineage>
</organism>
<evidence type="ECO:0000256" key="2">
    <source>
        <dbReference type="ARBA" id="ARBA00010701"/>
    </source>
</evidence>
<dbReference type="PANTHER" id="PTHR31403">
    <property type="entry name" value="PHOSPHOLIPASE A1-IBETA2, CHLOROPLASTIC"/>
    <property type="match status" value="1"/>
</dbReference>
<comment type="similarity">
    <text evidence="2">Belongs to the AB hydrolase superfamily. Lipase family.</text>
</comment>
<dbReference type="GO" id="GO:0009507">
    <property type="term" value="C:chloroplast"/>
    <property type="evidence" value="ECO:0007669"/>
    <property type="project" value="UniProtKB-SubCell"/>
</dbReference>
<name>A0ABD3KI03_EUCGL</name>
<evidence type="ECO:0000256" key="5">
    <source>
        <dbReference type="ARBA" id="ARBA00022801"/>
    </source>
</evidence>
<evidence type="ECO:0000313" key="10">
    <source>
        <dbReference type="EMBL" id="KAL3738962.1"/>
    </source>
</evidence>
<dbReference type="EMBL" id="JBJKBG010000005">
    <property type="protein sequence ID" value="KAL3738962.1"/>
    <property type="molecule type" value="Genomic_DNA"/>
</dbReference>
<protein>
    <recommendedName>
        <fullName evidence="9">Fungal lipase-type domain-containing protein</fullName>
    </recommendedName>
</protein>
<evidence type="ECO:0000256" key="3">
    <source>
        <dbReference type="ARBA" id="ARBA00022528"/>
    </source>
</evidence>
<dbReference type="CDD" id="cd00519">
    <property type="entry name" value="Lipase_3"/>
    <property type="match status" value="1"/>
</dbReference>
<dbReference type="PANTHER" id="PTHR31403:SF8">
    <property type="entry name" value="PHOSPHOLIPASE A(1) DAD1, CHLOROPLASTIC-LIKE"/>
    <property type="match status" value="1"/>
</dbReference>
<keyword evidence="5" id="KW-0378">Hydrolase</keyword>
<reference evidence="10 11" key="1">
    <citation type="submission" date="2024-11" db="EMBL/GenBank/DDBJ databases">
        <title>Chromosome-level genome assembly of Eucalyptus globulus Labill. provides insights into its genome evolution.</title>
        <authorList>
            <person name="Li X."/>
        </authorList>
    </citation>
    <scope>NUCLEOTIDE SEQUENCE [LARGE SCALE GENOMIC DNA]</scope>
    <source>
        <strain evidence="10">CL2024</strain>
        <tissue evidence="10">Fresh tender leaves</tissue>
    </source>
</reference>
<evidence type="ECO:0000256" key="4">
    <source>
        <dbReference type="ARBA" id="ARBA00022640"/>
    </source>
</evidence>
<comment type="subcellular location">
    <subcellularLocation>
        <location evidence="1">Plastid</location>
        <location evidence="1">Chloroplast</location>
    </subcellularLocation>
</comment>
<dbReference type="Pfam" id="PF01764">
    <property type="entry name" value="Lipase_3"/>
    <property type="match status" value="1"/>
</dbReference>
<dbReference type="GO" id="GO:0016042">
    <property type="term" value="P:lipid catabolic process"/>
    <property type="evidence" value="ECO:0007669"/>
    <property type="project" value="UniProtKB-KW"/>
</dbReference>
<evidence type="ECO:0000256" key="1">
    <source>
        <dbReference type="ARBA" id="ARBA00004229"/>
    </source>
</evidence>
<keyword evidence="11" id="KW-1185">Reference proteome</keyword>
<accession>A0ABD3KI03</accession>